<name>A0A0V1DFJ8_TRIBR</name>
<evidence type="ECO:0000313" key="2">
    <source>
        <dbReference type="Proteomes" id="UP000054653"/>
    </source>
</evidence>
<dbReference type="AlphaFoldDB" id="A0A0V1DFJ8"/>
<keyword evidence="2" id="KW-1185">Reference proteome</keyword>
<comment type="caution">
    <text evidence="1">The sequence shown here is derived from an EMBL/GenBank/DDBJ whole genome shotgun (WGS) entry which is preliminary data.</text>
</comment>
<reference evidence="1 2" key="1">
    <citation type="submission" date="2015-01" db="EMBL/GenBank/DDBJ databases">
        <title>Evolution of Trichinella species and genotypes.</title>
        <authorList>
            <person name="Korhonen P.K."/>
            <person name="Edoardo P."/>
            <person name="Giuseppe L.R."/>
            <person name="Gasser R.B."/>
        </authorList>
    </citation>
    <scope>NUCLEOTIDE SEQUENCE [LARGE SCALE GENOMIC DNA]</scope>
    <source>
        <strain evidence="1">ISS120</strain>
    </source>
</reference>
<accession>A0A0V1DFJ8</accession>
<gene>
    <name evidence="1" type="ORF">T03_7630</name>
</gene>
<proteinExistence type="predicted"/>
<evidence type="ECO:0000313" key="1">
    <source>
        <dbReference type="EMBL" id="KRY59795.1"/>
    </source>
</evidence>
<protein>
    <submittedName>
        <fullName evidence="1">Uncharacterized protein</fullName>
    </submittedName>
</protein>
<sequence>MKFNVLKVCYSAVLFLPTDFLLQYWKSLNVKFCSGKIFSIILKILFENISREGTYILVPNTPPLFNSHFLNVAVVNSIFIHPLKQRTKKDILQDPLLILSIALQPITLLHISHSNEKYQEFLESLETLLKIFTNFNFTFLRTSLFSNLLHIFKENTRSTKFN</sequence>
<dbReference type="EMBL" id="JYDI01000009">
    <property type="protein sequence ID" value="KRY59795.1"/>
    <property type="molecule type" value="Genomic_DNA"/>
</dbReference>
<organism evidence="1 2">
    <name type="scientific">Trichinella britovi</name>
    <name type="common">Parasitic roundworm</name>
    <dbReference type="NCBI Taxonomy" id="45882"/>
    <lineage>
        <taxon>Eukaryota</taxon>
        <taxon>Metazoa</taxon>
        <taxon>Ecdysozoa</taxon>
        <taxon>Nematoda</taxon>
        <taxon>Enoplea</taxon>
        <taxon>Dorylaimia</taxon>
        <taxon>Trichinellida</taxon>
        <taxon>Trichinellidae</taxon>
        <taxon>Trichinella</taxon>
    </lineage>
</organism>
<dbReference type="Proteomes" id="UP000054653">
    <property type="component" value="Unassembled WGS sequence"/>
</dbReference>